<dbReference type="SUPFAM" id="SSF82771">
    <property type="entry name" value="GIY-YIG endonuclease"/>
    <property type="match status" value="1"/>
</dbReference>
<sequence length="117" mass="12809">MPETSDETHYVYILKCADGTLYTGYTNNLQRRIATHNAGKGGHYTRAHRPVTLLASWTFPGKSEALRAEYQIKCLTRQQKLQLIAQTSGQPQSAATTGLPSLQGKGTILPIHSPGEV</sequence>
<dbReference type="Gene3D" id="3.40.1440.10">
    <property type="entry name" value="GIY-YIG endonuclease"/>
    <property type="match status" value="1"/>
</dbReference>
<evidence type="ECO:0000256" key="2">
    <source>
        <dbReference type="SAM" id="MobiDB-lite"/>
    </source>
</evidence>
<organism evidence="4 5">
    <name type="scientific">Ktedonobacter robiniae</name>
    <dbReference type="NCBI Taxonomy" id="2778365"/>
    <lineage>
        <taxon>Bacteria</taxon>
        <taxon>Bacillati</taxon>
        <taxon>Chloroflexota</taxon>
        <taxon>Ktedonobacteria</taxon>
        <taxon>Ktedonobacterales</taxon>
        <taxon>Ktedonobacteraceae</taxon>
        <taxon>Ktedonobacter</taxon>
    </lineage>
</organism>
<dbReference type="PANTHER" id="PTHR34477:SF1">
    <property type="entry name" value="UPF0213 PROTEIN YHBQ"/>
    <property type="match status" value="1"/>
</dbReference>
<evidence type="ECO:0000313" key="5">
    <source>
        <dbReference type="Proteomes" id="UP000654345"/>
    </source>
</evidence>
<dbReference type="CDD" id="cd10456">
    <property type="entry name" value="GIY-YIG_UPF0213"/>
    <property type="match status" value="1"/>
</dbReference>
<comment type="caution">
    <text evidence="4">The sequence shown here is derived from an EMBL/GenBank/DDBJ whole genome shotgun (WGS) entry which is preliminary data.</text>
</comment>
<dbReference type="InterPro" id="IPR000305">
    <property type="entry name" value="GIY-YIG_endonuc"/>
</dbReference>
<dbReference type="EMBL" id="BNJG01000003">
    <property type="protein sequence ID" value="GHO59727.1"/>
    <property type="molecule type" value="Genomic_DNA"/>
</dbReference>
<dbReference type="Pfam" id="PF01541">
    <property type="entry name" value="GIY-YIG"/>
    <property type="match status" value="1"/>
</dbReference>
<accession>A0ABQ3V582</accession>
<dbReference type="InterPro" id="IPR035901">
    <property type="entry name" value="GIY-YIG_endonuc_sf"/>
</dbReference>
<feature type="compositionally biased region" description="Polar residues" evidence="2">
    <location>
        <begin position="85"/>
        <end position="100"/>
    </location>
</feature>
<reference evidence="4 5" key="1">
    <citation type="journal article" date="2021" name="Int. J. Syst. Evol. Microbiol.">
        <title>Reticulibacter mediterranei gen. nov., sp. nov., within the new family Reticulibacteraceae fam. nov., and Ktedonospora formicarum gen. nov., sp. nov., Ktedonobacter robiniae sp. nov., Dictyobacter formicarum sp. nov. and Dictyobacter arantiisoli sp. nov., belonging to the class Ktedonobacteria.</title>
        <authorList>
            <person name="Yabe S."/>
            <person name="Zheng Y."/>
            <person name="Wang C.M."/>
            <person name="Sakai Y."/>
            <person name="Abe K."/>
            <person name="Yokota A."/>
            <person name="Donadio S."/>
            <person name="Cavaletti L."/>
            <person name="Monciardini P."/>
        </authorList>
    </citation>
    <scope>NUCLEOTIDE SEQUENCE [LARGE SCALE GENOMIC DNA]</scope>
    <source>
        <strain evidence="4 5">SOSP1-30</strain>
    </source>
</reference>
<comment type="similarity">
    <text evidence="1">Belongs to the UPF0213 family.</text>
</comment>
<dbReference type="RefSeq" id="WP_201375889.1">
    <property type="nucleotide sequence ID" value="NZ_BNJG01000003.1"/>
</dbReference>
<feature type="domain" description="GIY-YIG" evidence="3">
    <location>
        <begin position="7"/>
        <end position="82"/>
    </location>
</feature>
<proteinExistence type="inferred from homology"/>
<dbReference type="Proteomes" id="UP000654345">
    <property type="component" value="Unassembled WGS sequence"/>
</dbReference>
<dbReference type="PROSITE" id="PS50164">
    <property type="entry name" value="GIY_YIG"/>
    <property type="match status" value="1"/>
</dbReference>
<evidence type="ECO:0000256" key="1">
    <source>
        <dbReference type="ARBA" id="ARBA00007435"/>
    </source>
</evidence>
<gene>
    <name evidence="4" type="ORF">KSB_82020</name>
</gene>
<evidence type="ECO:0000259" key="3">
    <source>
        <dbReference type="PROSITE" id="PS50164"/>
    </source>
</evidence>
<protein>
    <recommendedName>
        <fullName evidence="3">GIY-YIG domain-containing protein</fullName>
    </recommendedName>
</protein>
<keyword evidence="5" id="KW-1185">Reference proteome</keyword>
<dbReference type="PANTHER" id="PTHR34477">
    <property type="entry name" value="UPF0213 PROTEIN YHBQ"/>
    <property type="match status" value="1"/>
</dbReference>
<dbReference type="InterPro" id="IPR050190">
    <property type="entry name" value="UPF0213_domain"/>
</dbReference>
<name>A0ABQ3V582_9CHLR</name>
<feature type="region of interest" description="Disordered" evidence="2">
    <location>
        <begin position="85"/>
        <end position="117"/>
    </location>
</feature>
<evidence type="ECO:0000313" key="4">
    <source>
        <dbReference type="EMBL" id="GHO59727.1"/>
    </source>
</evidence>